<dbReference type="Proteomes" id="UP000427842">
    <property type="component" value="Unassembled WGS sequence"/>
</dbReference>
<organism evidence="4 5">
    <name type="scientific">Komagataeibacter medellinensis</name>
    <dbReference type="NCBI Taxonomy" id="1177712"/>
    <lineage>
        <taxon>Bacteria</taxon>
        <taxon>Pseudomonadati</taxon>
        <taxon>Pseudomonadota</taxon>
        <taxon>Alphaproteobacteria</taxon>
        <taxon>Acetobacterales</taxon>
        <taxon>Acetobacteraceae</taxon>
        <taxon>Komagataeibacter</taxon>
    </lineage>
</organism>
<proteinExistence type="inferred from homology"/>
<keyword evidence="2" id="KW-0678">Repressor</keyword>
<dbReference type="RefSeq" id="WP_153470028.1">
    <property type="nucleotide sequence ID" value="NZ_QYAZ01000001.1"/>
</dbReference>
<comment type="subcellular location">
    <subcellularLocation>
        <location evidence="2">Cytoplasm</location>
    </subcellularLocation>
</comment>
<dbReference type="EMBL" id="QYAZ01000001">
    <property type="protein sequence ID" value="KAB8124270.1"/>
    <property type="molecule type" value="Genomic_DNA"/>
</dbReference>
<sequence>MTTGALGSAVQVPGTPRKKAAVAGPTSIQTRESDPRVDQFLEIITTSLEDDKAEDIVVIDLTGRASFADRMVIATGLADRQITAMAAHIDRKLGEAGLKRIRTEGASGSDWVLLDAGDIVVHLFKTEARALYGLERMWGADLDVPPEAPPTPVE</sequence>
<name>A0ABQ6VXB0_9PROT</name>
<evidence type="ECO:0000313" key="4">
    <source>
        <dbReference type="EMBL" id="KAB8124270.1"/>
    </source>
</evidence>
<dbReference type="HAMAP" id="MF_01477">
    <property type="entry name" value="Iojap_RsfS"/>
    <property type="match status" value="1"/>
</dbReference>
<comment type="function">
    <text evidence="2">Functions as a ribosomal silencing factor. Interacts with ribosomal protein uL14 (rplN), blocking formation of intersubunit bridge B8. Prevents association of the 30S and 50S ribosomal subunits and the formation of functional ribosomes, thus repressing translation.</text>
</comment>
<dbReference type="InterPro" id="IPR004394">
    <property type="entry name" value="Iojap/RsfS/C7orf30"/>
</dbReference>
<evidence type="ECO:0000256" key="1">
    <source>
        <dbReference type="ARBA" id="ARBA00010574"/>
    </source>
</evidence>
<dbReference type="InterPro" id="IPR043519">
    <property type="entry name" value="NT_sf"/>
</dbReference>
<feature type="region of interest" description="Disordered" evidence="3">
    <location>
        <begin position="1"/>
        <end position="31"/>
    </location>
</feature>
<dbReference type="Gene3D" id="3.30.460.10">
    <property type="entry name" value="Beta Polymerase, domain 2"/>
    <property type="match status" value="1"/>
</dbReference>
<evidence type="ECO:0000256" key="2">
    <source>
        <dbReference type="HAMAP-Rule" id="MF_01477"/>
    </source>
</evidence>
<dbReference type="PANTHER" id="PTHR21043:SF0">
    <property type="entry name" value="MITOCHONDRIAL ASSEMBLY OF RIBOSOMAL LARGE SUBUNIT PROTEIN 1"/>
    <property type="match status" value="1"/>
</dbReference>
<comment type="similarity">
    <text evidence="1 2">Belongs to the Iojap/RsfS family.</text>
</comment>
<dbReference type="NCBIfam" id="TIGR00090">
    <property type="entry name" value="rsfS_iojap_ybeB"/>
    <property type="match status" value="1"/>
</dbReference>
<keyword evidence="2" id="KW-0963">Cytoplasm</keyword>
<dbReference type="SUPFAM" id="SSF81301">
    <property type="entry name" value="Nucleotidyltransferase"/>
    <property type="match status" value="1"/>
</dbReference>
<dbReference type="PANTHER" id="PTHR21043">
    <property type="entry name" value="IOJAP SUPERFAMILY ORTHOLOG"/>
    <property type="match status" value="1"/>
</dbReference>
<keyword evidence="5" id="KW-1185">Reference proteome</keyword>
<reference evidence="4 5" key="1">
    <citation type="submission" date="2018-09" db="EMBL/GenBank/DDBJ databases">
        <title>Genome sequence and characterization of the bcs clusters for the production of nanocellulose from the low pH resistant strain Komagataeibacter medellinensis ID13488.</title>
        <authorList>
            <person name="Hernandez-Arriaga A.M."/>
            <person name="Del Cerro C."/>
            <person name="Urbina L."/>
            <person name="Eceiza A."/>
            <person name="Retegi A."/>
            <person name="Prieto M.A."/>
        </authorList>
    </citation>
    <scope>NUCLEOTIDE SEQUENCE [LARGE SCALE GENOMIC DNA]</scope>
    <source>
        <strain evidence="4 5">ID13488</strain>
    </source>
</reference>
<evidence type="ECO:0000313" key="5">
    <source>
        <dbReference type="Proteomes" id="UP000427842"/>
    </source>
</evidence>
<protein>
    <recommendedName>
        <fullName evidence="2">Ribosomal silencing factor RsfS</fullName>
    </recommendedName>
</protein>
<accession>A0ABQ6VXB0</accession>
<gene>
    <name evidence="2 4" type="primary">rsfS</name>
    <name evidence="4" type="ORF">D3W54_08705</name>
</gene>
<dbReference type="Pfam" id="PF02410">
    <property type="entry name" value="RsfS"/>
    <property type="match status" value="1"/>
</dbReference>
<comment type="subunit">
    <text evidence="2">Interacts with ribosomal protein uL14 (rplN).</text>
</comment>
<keyword evidence="2" id="KW-0810">Translation regulation</keyword>
<comment type="caution">
    <text evidence="4">The sequence shown here is derived from an EMBL/GenBank/DDBJ whole genome shotgun (WGS) entry which is preliminary data.</text>
</comment>
<evidence type="ECO:0000256" key="3">
    <source>
        <dbReference type="SAM" id="MobiDB-lite"/>
    </source>
</evidence>